<evidence type="ECO:0000256" key="1">
    <source>
        <dbReference type="SAM" id="MobiDB-lite"/>
    </source>
</evidence>
<sequence>MTRMFSRNARFNQPLNGWTTTSLESTRDMFGYAEAFNQPLDQWDTSSLTAIDNMFECVKGFDQDLGWALGKECSGAVRGGAWAFLNTRCEDWDCGLNGATPPPSSVPTTLSPSASPNPTAKPTYPEASGAAAATPLLLLFLLGAAALA</sequence>
<dbReference type="InterPro" id="IPR005046">
    <property type="entry name" value="DUF285"/>
</dbReference>
<protein>
    <recommendedName>
        <fullName evidence="3">BspA family leucine-rich repeat surface protein</fullName>
    </recommendedName>
</protein>
<feature type="compositionally biased region" description="Low complexity" evidence="1">
    <location>
        <begin position="106"/>
        <end position="116"/>
    </location>
</feature>
<evidence type="ECO:0000313" key="2">
    <source>
        <dbReference type="EMBL" id="CAE0700696.1"/>
    </source>
</evidence>
<organism evidence="2">
    <name type="scientific">Pelagomonas calceolata</name>
    <dbReference type="NCBI Taxonomy" id="35677"/>
    <lineage>
        <taxon>Eukaryota</taxon>
        <taxon>Sar</taxon>
        <taxon>Stramenopiles</taxon>
        <taxon>Ochrophyta</taxon>
        <taxon>Pelagophyceae</taxon>
        <taxon>Pelagomonadales</taxon>
        <taxon>Pelagomonadaceae</taxon>
        <taxon>Pelagomonas</taxon>
    </lineage>
</organism>
<dbReference type="AlphaFoldDB" id="A0A7S4EAJ4"/>
<dbReference type="Pfam" id="PF03382">
    <property type="entry name" value="DUF285"/>
    <property type="match status" value="1"/>
</dbReference>
<proteinExistence type="predicted"/>
<gene>
    <name evidence="2" type="ORF">PCAL00307_LOCUS16132</name>
</gene>
<accession>A0A7S4EAJ4</accession>
<evidence type="ECO:0008006" key="3">
    <source>
        <dbReference type="Google" id="ProtNLM"/>
    </source>
</evidence>
<feature type="region of interest" description="Disordered" evidence="1">
    <location>
        <begin position="100"/>
        <end position="126"/>
    </location>
</feature>
<name>A0A7S4EAJ4_9STRA</name>
<reference evidence="2" key="1">
    <citation type="submission" date="2021-01" db="EMBL/GenBank/DDBJ databases">
        <authorList>
            <person name="Corre E."/>
            <person name="Pelletier E."/>
            <person name="Niang G."/>
            <person name="Scheremetjew M."/>
            <person name="Finn R."/>
            <person name="Kale V."/>
            <person name="Holt S."/>
            <person name="Cochrane G."/>
            <person name="Meng A."/>
            <person name="Brown T."/>
            <person name="Cohen L."/>
        </authorList>
    </citation>
    <scope>NUCLEOTIDE SEQUENCE</scope>
    <source>
        <strain evidence="2">CCMP1756</strain>
    </source>
</reference>
<dbReference type="EMBL" id="HBIW01018732">
    <property type="protein sequence ID" value="CAE0700696.1"/>
    <property type="molecule type" value="Transcribed_RNA"/>
</dbReference>